<keyword evidence="5 10" id="KW-0560">Oxidoreductase</keyword>
<dbReference type="Proteomes" id="UP000095651">
    <property type="component" value="Unassembled WGS sequence"/>
</dbReference>
<evidence type="ECO:0000313" key="11">
    <source>
        <dbReference type="Proteomes" id="UP000095651"/>
    </source>
</evidence>
<protein>
    <submittedName>
        <fullName evidence="10">Sodium/proton antiporter shaA</fullName>
        <ecNumber evidence="10">1.-.-.-</ecNumber>
    </submittedName>
</protein>
<feature type="domain" description="NADH:quinone oxidoreductase/Mrp antiporter transmembrane" evidence="9">
    <location>
        <begin position="73"/>
        <end position="367"/>
    </location>
</feature>
<comment type="subcellular location">
    <subcellularLocation>
        <location evidence="1">Cell membrane</location>
        <topology evidence="1">Multi-pass membrane protein</topology>
    </subcellularLocation>
    <subcellularLocation>
        <location evidence="7">Membrane</location>
        <topology evidence="7">Multi-pass membrane protein</topology>
    </subcellularLocation>
</comment>
<sequence length="698" mass="75435">MKTLFDVAIPGFCGLGLHFKLDGFRLVYSCIAVLMWAASGAFSLEYMAHYEKRRKYYVFLWVTFFATVGVFLSADLYTTFIFFEIMSFTSYVWVAFDEKKESLKAAETYLAVAVIGGLAMLMGLFLLYDLTGTLDMDLIGPAARAALETGGGYLSPAAQLYTAGGLLLFGFGAKAGCFPLHIWLPKAHPVAPAPASALLSGILTKAGVFGIIVITGGLFFSDGNWGLLLTVLGLVTMLLGALLALLSINLKRTLACSSISQIGFILTGIGMAVLLSSVGEENGLAVRGTFLHMVNHSLFKLVLFLCAGAVYMNLHKLNLNDIRGFGRKKPALGFSFLMGSLGIGGIPLWSGYVSKTLLHESMVEYAKAVGEGAAVLVNPGMASASAGMPGIVTSLLLNPGIWKAAEWVFLLTGGMTVAYMLKLFIALFVEKHPTEQAKYDAMSTSCMNPLSRFVLVGCSALIPLLGMTPYLTMDRIAGAGEPFFQGDEMVHSVAYFSLGNLKGGVISIGIGIVLYAVVVRLLLMKKDERGTAIYADRLPSWLDLENLVYRPLLLHVLPGICGTVCALVDRYLISTVVTVFLAVSSVVCRAMDSFVDGLILLARKTTHRQLPGTVKIRENDRLAYILGGMADEIAAWKGRRGRNIKTDRTSAIPRFIEAEEELKRTGKLVEESFSFGLMLFCIGLCLTLGYLLAVFLMG</sequence>
<proteinExistence type="predicted"/>
<dbReference type="PANTHER" id="PTHR42682">
    <property type="entry name" value="HYDROGENASE-4 COMPONENT F"/>
    <property type="match status" value="1"/>
</dbReference>
<evidence type="ECO:0000256" key="3">
    <source>
        <dbReference type="ARBA" id="ARBA00022692"/>
    </source>
</evidence>
<feature type="transmembrane region" description="Helical" evidence="8">
    <location>
        <begin position="450"/>
        <end position="471"/>
    </location>
</feature>
<dbReference type="InterPro" id="IPR001750">
    <property type="entry name" value="ND/Mrp_TM"/>
</dbReference>
<evidence type="ECO:0000256" key="6">
    <source>
        <dbReference type="ARBA" id="ARBA00023136"/>
    </source>
</evidence>
<dbReference type="InterPro" id="IPR052175">
    <property type="entry name" value="ComplexI-like_HydComp"/>
</dbReference>
<feature type="transmembrane region" description="Helical" evidence="8">
    <location>
        <begin position="407"/>
        <end position="429"/>
    </location>
</feature>
<feature type="transmembrane region" description="Helical" evidence="8">
    <location>
        <begin position="504"/>
        <end position="523"/>
    </location>
</feature>
<gene>
    <name evidence="10" type="primary">shaA_3</name>
    <name evidence="10" type="ORF">ERS852407_00123</name>
</gene>
<evidence type="ECO:0000256" key="7">
    <source>
        <dbReference type="RuleBase" id="RU000320"/>
    </source>
</evidence>
<evidence type="ECO:0000256" key="4">
    <source>
        <dbReference type="ARBA" id="ARBA00022989"/>
    </source>
</evidence>
<reference evidence="10 11" key="1">
    <citation type="submission" date="2015-09" db="EMBL/GenBank/DDBJ databases">
        <authorList>
            <consortium name="Pathogen Informatics"/>
        </authorList>
    </citation>
    <scope>NUCLEOTIDE SEQUENCE [LARGE SCALE GENOMIC DNA]</scope>
    <source>
        <strain evidence="10 11">2789STDY5608850</strain>
    </source>
</reference>
<dbReference type="RefSeq" id="WP_055652596.1">
    <property type="nucleotide sequence ID" value="NZ_CABIXC010000001.1"/>
</dbReference>
<dbReference type="AlphaFoldDB" id="A0A173WRI9"/>
<evidence type="ECO:0000259" key="9">
    <source>
        <dbReference type="Pfam" id="PF00361"/>
    </source>
</evidence>
<feature type="transmembrane region" description="Helical" evidence="8">
    <location>
        <begin position="108"/>
        <end position="128"/>
    </location>
</feature>
<feature type="transmembrane region" description="Helical" evidence="8">
    <location>
        <begin position="56"/>
        <end position="74"/>
    </location>
</feature>
<dbReference type="PANTHER" id="PTHR42682:SF4">
    <property type="entry name" value="NADH-UBIQUINONE_PLASTOQUINONE"/>
    <property type="match status" value="1"/>
</dbReference>
<dbReference type="PRINTS" id="PR01437">
    <property type="entry name" value="NUOXDRDTASE4"/>
</dbReference>
<keyword evidence="2" id="KW-1003">Cell membrane</keyword>
<dbReference type="EMBL" id="CYZE01000001">
    <property type="protein sequence ID" value="CUN41924.1"/>
    <property type="molecule type" value="Genomic_DNA"/>
</dbReference>
<dbReference type="Pfam" id="PF00361">
    <property type="entry name" value="Proton_antipo_M"/>
    <property type="match status" value="1"/>
</dbReference>
<evidence type="ECO:0000313" key="10">
    <source>
        <dbReference type="EMBL" id="CUN41924.1"/>
    </source>
</evidence>
<accession>A0A173WRI9</accession>
<feature type="transmembrane region" description="Helical" evidence="8">
    <location>
        <begin position="258"/>
        <end position="278"/>
    </location>
</feature>
<keyword evidence="6 8" id="KW-0472">Membrane</keyword>
<feature type="transmembrane region" description="Helical" evidence="8">
    <location>
        <begin position="160"/>
        <end position="184"/>
    </location>
</feature>
<feature type="transmembrane region" description="Helical" evidence="8">
    <location>
        <begin position="298"/>
        <end position="319"/>
    </location>
</feature>
<dbReference type="EC" id="1.-.-.-" evidence="10"/>
<feature type="transmembrane region" description="Helical" evidence="8">
    <location>
        <begin position="225"/>
        <end position="246"/>
    </location>
</feature>
<evidence type="ECO:0000256" key="2">
    <source>
        <dbReference type="ARBA" id="ARBA00022475"/>
    </source>
</evidence>
<dbReference type="GO" id="GO:0042773">
    <property type="term" value="P:ATP synthesis coupled electron transport"/>
    <property type="evidence" value="ECO:0007669"/>
    <property type="project" value="InterPro"/>
</dbReference>
<feature type="transmembrane region" description="Helical" evidence="8">
    <location>
        <begin position="196"/>
        <end position="219"/>
    </location>
</feature>
<keyword evidence="4 8" id="KW-1133">Transmembrane helix</keyword>
<evidence type="ECO:0000256" key="5">
    <source>
        <dbReference type="ARBA" id="ARBA00023002"/>
    </source>
</evidence>
<keyword evidence="3 7" id="KW-0812">Transmembrane</keyword>
<dbReference type="InterPro" id="IPR003918">
    <property type="entry name" value="NADH_UbQ_OxRdtase"/>
</dbReference>
<feature type="transmembrane region" description="Helical" evidence="8">
    <location>
        <begin position="80"/>
        <end position="96"/>
    </location>
</feature>
<feature type="transmembrane region" description="Helical" evidence="8">
    <location>
        <begin position="26"/>
        <end position="44"/>
    </location>
</feature>
<evidence type="ECO:0000256" key="8">
    <source>
        <dbReference type="SAM" id="Phobius"/>
    </source>
</evidence>
<dbReference type="GO" id="GO:0005886">
    <property type="term" value="C:plasma membrane"/>
    <property type="evidence" value="ECO:0007669"/>
    <property type="project" value="UniProtKB-SubCell"/>
</dbReference>
<feature type="transmembrane region" description="Helical" evidence="8">
    <location>
        <begin position="673"/>
        <end position="697"/>
    </location>
</feature>
<organism evidence="10 11">
    <name type="scientific">Hungatella hathewayi</name>
    <dbReference type="NCBI Taxonomy" id="154046"/>
    <lineage>
        <taxon>Bacteria</taxon>
        <taxon>Bacillati</taxon>
        <taxon>Bacillota</taxon>
        <taxon>Clostridia</taxon>
        <taxon>Lachnospirales</taxon>
        <taxon>Lachnospiraceae</taxon>
        <taxon>Hungatella</taxon>
    </lineage>
</organism>
<name>A0A173WRI9_9FIRM</name>
<feature type="transmembrane region" description="Helical" evidence="8">
    <location>
        <begin position="331"/>
        <end position="352"/>
    </location>
</feature>
<evidence type="ECO:0000256" key="1">
    <source>
        <dbReference type="ARBA" id="ARBA00004651"/>
    </source>
</evidence>
<dbReference type="GO" id="GO:0016491">
    <property type="term" value="F:oxidoreductase activity"/>
    <property type="evidence" value="ECO:0007669"/>
    <property type="project" value="UniProtKB-KW"/>
</dbReference>
<dbReference type="GO" id="GO:0008137">
    <property type="term" value="F:NADH dehydrogenase (ubiquinone) activity"/>
    <property type="evidence" value="ECO:0007669"/>
    <property type="project" value="InterPro"/>
</dbReference>